<dbReference type="EMBL" id="MPUH01000278">
    <property type="protein sequence ID" value="OMJ84164.1"/>
    <property type="molecule type" value="Genomic_DNA"/>
</dbReference>
<protein>
    <recommendedName>
        <fullName evidence="7">26S proteasome regulatory subunit RPN1</fullName>
    </recommendedName>
</protein>
<feature type="domain" description="RPN1 N-terminal" evidence="3">
    <location>
        <begin position="29"/>
        <end position="319"/>
    </location>
</feature>
<dbReference type="GO" id="GO:0008540">
    <property type="term" value="C:proteasome regulatory particle, base subcomplex"/>
    <property type="evidence" value="ECO:0007669"/>
    <property type="project" value="TreeGrafter"/>
</dbReference>
<evidence type="ECO:0000256" key="1">
    <source>
        <dbReference type="ARBA" id="ARBA00022737"/>
    </source>
</evidence>
<dbReference type="GO" id="GO:0042176">
    <property type="term" value="P:regulation of protein catabolic process"/>
    <property type="evidence" value="ECO:0007669"/>
    <property type="project" value="InterPro"/>
</dbReference>
<dbReference type="GO" id="GO:0034515">
    <property type="term" value="C:proteasome storage granule"/>
    <property type="evidence" value="ECO:0007669"/>
    <property type="project" value="TreeGrafter"/>
</dbReference>
<comment type="caution">
    <text evidence="5">The sequence shown here is derived from an EMBL/GenBank/DDBJ whole genome shotgun (WGS) entry which is preliminary data.</text>
</comment>
<sequence>MAELAEKPEKVEKVTQDLSEEDAALKDKLSLLVTQLQECSDSLQVLNQLESEVRNATTSMTSIPKPLKFLKSHYGTLKTYYSNLPLSDTKTRLANFISVLATTMGNPDGRETLQYLLEGDITAAINWGHEYVRTLCGEMQEEYLANHESHKKLLSIVEIILPFLIKSSGECEAIDLLEEIDVLEKIIDYVDHDNYKRICDYISCTSMYSADPEDHYKTLSVCFQCYLKVNKYPEALRIALKINRPEEISQAMESTTDEVTLKQMCYLLARNKYSYRVENEEMAKIISNEFLSQAFIKLATDLDVLAPKIPEDIYKSHLEERPRNAQGSTDTAKLSLANTLVNAFVNVGYCNDNIMLTEEKRWLGRHKDWSNLTASASLGMLLLWNLEEGTSHIDKYQYSRDEFIKSGASLAFGIANAGIQNENDPVFALLSDELEKANDKTRVGIIAGLSIAYAGAQREDVLEILTPLVIDTSISIESSALAALGLGLLYVGTCNDDVAQAIIQTLMERSETALKSPYARFFALGIGLVFMGQQDRVSTTLSVINDILSPEIKKYAALTVEGCAYAGSGNVLKVQEMLKVCAEHLEEKDWQYQMVAVISVSLIAMGENIGTEMVLRTFDHLLQYGTMNIRRATPLAMALLCISNPQVNMIDILSKLSHDPDTIVAQCAIFAIGMVGAGTNNSRLAGILRQLAGYYSIDDNQLFMVRIAQGLLHLGKGLMTLDPYQSARFLLSPVALGGILTVLHMMLDIDKLLHDHAHYMLYYLACAIYPRMLVTVDENLKPLPVQVRVGQAVDTVGQAGNPRTITGFQTHITPVLLSFGEKVELATEEYEPCYEVLENFIILKKNPNYKPE</sequence>
<dbReference type="PANTHER" id="PTHR10943">
    <property type="entry name" value="26S PROTEASOME NON-ATPASE REGULATORY SUBUNIT"/>
    <property type="match status" value="1"/>
</dbReference>
<keyword evidence="6" id="KW-1185">Reference proteome</keyword>
<reference evidence="5 6" key="1">
    <citation type="submission" date="2016-11" db="EMBL/GenBank/DDBJ databases">
        <title>The macronuclear genome of Stentor coeruleus: a giant cell with tiny introns.</title>
        <authorList>
            <person name="Slabodnick M."/>
            <person name="Ruby J.G."/>
            <person name="Reiff S.B."/>
            <person name="Swart E.C."/>
            <person name="Gosai S."/>
            <person name="Prabakaran S."/>
            <person name="Witkowska E."/>
            <person name="Larue G.E."/>
            <person name="Fisher S."/>
            <person name="Freeman R.M."/>
            <person name="Gunawardena J."/>
            <person name="Chu W."/>
            <person name="Stover N.A."/>
            <person name="Gregory B.D."/>
            <person name="Nowacki M."/>
            <person name="Derisi J."/>
            <person name="Roy S.W."/>
            <person name="Marshall W.F."/>
            <person name="Sood P."/>
        </authorList>
    </citation>
    <scope>NUCLEOTIDE SEQUENCE [LARGE SCALE GENOMIC DNA]</scope>
    <source>
        <strain evidence="5">WM001</strain>
    </source>
</reference>
<dbReference type="GO" id="GO:0005634">
    <property type="term" value="C:nucleus"/>
    <property type="evidence" value="ECO:0007669"/>
    <property type="project" value="TreeGrafter"/>
</dbReference>
<dbReference type="GO" id="GO:0030234">
    <property type="term" value="F:enzyme regulator activity"/>
    <property type="evidence" value="ECO:0007669"/>
    <property type="project" value="InterPro"/>
</dbReference>
<dbReference type="PIRSF" id="PIRSF015965">
    <property type="entry name" value="26S_Psome_Rpn1"/>
    <property type="match status" value="1"/>
</dbReference>
<dbReference type="SUPFAM" id="SSF48371">
    <property type="entry name" value="ARM repeat"/>
    <property type="match status" value="1"/>
</dbReference>
<dbReference type="Proteomes" id="UP000187209">
    <property type="component" value="Unassembled WGS sequence"/>
</dbReference>
<dbReference type="Pfam" id="PF17781">
    <property type="entry name" value="RPN1_RPN2_N"/>
    <property type="match status" value="1"/>
</dbReference>
<gene>
    <name evidence="5" type="ORF">SteCoe_14790</name>
</gene>
<proteinExistence type="predicted"/>
<keyword evidence="2" id="KW-0647">Proteasome</keyword>
<organism evidence="5 6">
    <name type="scientific">Stentor coeruleus</name>
    <dbReference type="NCBI Taxonomy" id="5963"/>
    <lineage>
        <taxon>Eukaryota</taxon>
        <taxon>Sar</taxon>
        <taxon>Alveolata</taxon>
        <taxon>Ciliophora</taxon>
        <taxon>Postciliodesmatophora</taxon>
        <taxon>Heterotrichea</taxon>
        <taxon>Heterotrichida</taxon>
        <taxon>Stentoridae</taxon>
        <taxon>Stentor</taxon>
    </lineage>
</organism>
<evidence type="ECO:0000313" key="6">
    <source>
        <dbReference type="Proteomes" id="UP000187209"/>
    </source>
</evidence>
<evidence type="ECO:0000259" key="4">
    <source>
        <dbReference type="Pfam" id="PF18051"/>
    </source>
</evidence>
<dbReference type="InterPro" id="IPR041433">
    <property type="entry name" value="RPN1_C"/>
</dbReference>
<dbReference type="PANTHER" id="PTHR10943:SF1">
    <property type="entry name" value="26S PROTEASOME NON-ATPASE REGULATORY SUBUNIT 2"/>
    <property type="match status" value="1"/>
</dbReference>
<evidence type="ECO:0000259" key="3">
    <source>
        <dbReference type="Pfam" id="PF17781"/>
    </source>
</evidence>
<dbReference type="InterPro" id="IPR011989">
    <property type="entry name" value="ARM-like"/>
</dbReference>
<dbReference type="InterPro" id="IPR040892">
    <property type="entry name" value="RPN1_N"/>
</dbReference>
<dbReference type="GO" id="GO:0043161">
    <property type="term" value="P:proteasome-mediated ubiquitin-dependent protein catabolic process"/>
    <property type="evidence" value="ECO:0007669"/>
    <property type="project" value="TreeGrafter"/>
</dbReference>
<name>A0A1R2C562_9CILI</name>
<dbReference type="Gene3D" id="1.25.10.10">
    <property type="entry name" value="Leucine-rich Repeat Variant"/>
    <property type="match status" value="1"/>
</dbReference>
<dbReference type="Pfam" id="PF18051">
    <property type="entry name" value="RPN1_C"/>
    <property type="match status" value="1"/>
</dbReference>
<dbReference type="InterPro" id="IPR016024">
    <property type="entry name" value="ARM-type_fold"/>
</dbReference>
<keyword evidence="1" id="KW-0677">Repeat</keyword>
<feature type="domain" description="26S proteasome non-ATPase regulatory subunit RPN1 C-terminal" evidence="4">
    <location>
        <begin position="796"/>
        <end position="849"/>
    </location>
</feature>
<accession>A0A1R2C562</accession>
<dbReference type="InterPro" id="IPR016643">
    <property type="entry name" value="26S_Psome_Rpn1"/>
</dbReference>
<evidence type="ECO:0000313" key="5">
    <source>
        <dbReference type="EMBL" id="OMJ84164.1"/>
    </source>
</evidence>
<dbReference type="AlphaFoldDB" id="A0A1R2C562"/>
<evidence type="ECO:0000256" key="2">
    <source>
        <dbReference type="ARBA" id="ARBA00022942"/>
    </source>
</evidence>
<evidence type="ECO:0008006" key="7">
    <source>
        <dbReference type="Google" id="ProtNLM"/>
    </source>
</evidence>
<dbReference type="OrthoDB" id="10252509at2759"/>